<dbReference type="AlphaFoldDB" id="A0A381YXQ2"/>
<proteinExistence type="predicted"/>
<reference evidence="1" key="1">
    <citation type="submission" date="2018-05" db="EMBL/GenBank/DDBJ databases">
        <authorList>
            <person name="Lanie J.A."/>
            <person name="Ng W.-L."/>
            <person name="Kazmierczak K.M."/>
            <person name="Andrzejewski T.M."/>
            <person name="Davidsen T.M."/>
            <person name="Wayne K.J."/>
            <person name="Tettelin H."/>
            <person name="Glass J.I."/>
            <person name="Rusch D."/>
            <person name="Podicherti R."/>
            <person name="Tsui H.-C.T."/>
            <person name="Winkler M.E."/>
        </authorList>
    </citation>
    <scope>NUCLEOTIDE SEQUENCE</scope>
</reference>
<protein>
    <submittedName>
        <fullName evidence="1">Uncharacterized protein</fullName>
    </submittedName>
</protein>
<feature type="non-terminal residue" evidence="1">
    <location>
        <position position="31"/>
    </location>
</feature>
<organism evidence="1">
    <name type="scientific">marine metagenome</name>
    <dbReference type="NCBI Taxonomy" id="408172"/>
    <lineage>
        <taxon>unclassified sequences</taxon>
        <taxon>metagenomes</taxon>
        <taxon>ecological metagenomes</taxon>
    </lineage>
</organism>
<accession>A0A381YXQ2</accession>
<name>A0A381YXQ2_9ZZZZ</name>
<sequence>MELLKVNERLSESVAHDSTVTMAYEYRQKKR</sequence>
<evidence type="ECO:0000313" key="1">
    <source>
        <dbReference type="EMBL" id="SVA81749.1"/>
    </source>
</evidence>
<dbReference type="EMBL" id="UINC01019317">
    <property type="protein sequence ID" value="SVA81749.1"/>
    <property type="molecule type" value="Genomic_DNA"/>
</dbReference>
<gene>
    <name evidence="1" type="ORF">METZ01_LOCUS134603</name>
</gene>